<keyword evidence="2" id="KW-1185">Reference proteome</keyword>
<organism evidence="1 2">
    <name type="scientific">Solanum commersonii</name>
    <name type="common">Commerson's wild potato</name>
    <name type="synonym">Commerson's nightshade</name>
    <dbReference type="NCBI Taxonomy" id="4109"/>
    <lineage>
        <taxon>Eukaryota</taxon>
        <taxon>Viridiplantae</taxon>
        <taxon>Streptophyta</taxon>
        <taxon>Embryophyta</taxon>
        <taxon>Tracheophyta</taxon>
        <taxon>Spermatophyta</taxon>
        <taxon>Magnoliopsida</taxon>
        <taxon>eudicotyledons</taxon>
        <taxon>Gunneridae</taxon>
        <taxon>Pentapetalae</taxon>
        <taxon>asterids</taxon>
        <taxon>lamiids</taxon>
        <taxon>Solanales</taxon>
        <taxon>Solanaceae</taxon>
        <taxon>Solanoideae</taxon>
        <taxon>Solaneae</taxon>
        <taxon>Solanum</taxon>
    </lineage>
</organism>
<evidence type="ECO:0000313" key="2">
    <source>
        <dbReference type="Proteomes" id="UP000824120"/>
    </source>
</evidence>
<accession>A0A9J5ZD74</accession>
<comment type="caution">
    <text evidence="1">The sequence shown here is derived from an EMBL/GenBank/DDBJ whole genome shotgun (WGS) entry which is preliminary data.</text>
</comment>
<reference evidence="1 2" key="1">
    <citation type="submission" date="2020-09" db="EMBL/GenBank/DDBJ databases">
        <title>De no assembly of potato wild relative species, Solanum commersonii.</title>
        <authorList>
            <person name="Cho K."/>
        </authorList>
    </citation>
    <scope>NUCLEOTIDE SEQUENCE [LARGE SCALE GENOMIC DNA]</scope>
    <source>
        <strain evidence="1">LZ3.2</strain>
        <tissue evidence="1">Leaf</tissue>
    </source>
</reference>
<protein>
    <submittedName>
        <fullName evidence="1">Uncharacterized protein</fullName>
    </submittedName>
</protein>
<name>A0A9J5ZD74_SOLCO</name>
<sequence length="116" mass="14079">MWLMFCRFRRTQHPIPCNKFATFSSDFILAILLFLRKILDRFIFIYFKKTGKRSIHLLGYKPRWKKREKLYLLTRIKFLTMNTFRKDLNLVAATNKRGLELSRTKGPEVRKKSFKT</sequence>
<proteinExistence type="predicted"/>
<gene>
    <name evidence="1" type="ORF">H5410_021875</name>
</gene>
<dbReference type="AlphaFoldDB" id="A0A9J5ZD74"/>
<dbReference type="Proteomes" id="UP000824120">
    <property type="component" value="Chromosome 4"/>
</dbReference>
<dbReference type="EMBL" id="JACXVP010000004">
    <property type="protein sequence ID" value="KAG5610594.1"/>
    <property type="molecule type" value="Genomic_DNA"/>
</dbReference>
<evidence type="ECO:0000313" key="1">
    <source>
        <dbReference type="EMBL" id="KAG5610594.1"/>
    </source>
</evidence>